<evidence type="ECO:0000256" key="4">
    <source>
        <dbReference type="SAM" id="SignalP"/>
    </source>
</evidence>
<gene>
    <name evidence="5" type="ORF">CLV44_12157</name>
</gene>
<name>A0A2P8ER86_9GAMM</name>
<dbReference type="PANTHER" id="PTHR35089">
    <property type="entry name" value="CHAPERONE PROTEIN SKP"/>
    <property type="match status" value="1"/>
</dbReference>
<feature type="chain" id="PRO_5015173889" evidence="4">
    <location>
        <begin position="22"/>
        <end position="165"/>
    </location>
</feature>
<dbReference type="SUPFAM" id="SSF111384">
    <property type="entry name" value="OmpH-like"/>
    <property type="match status" value="1"/>
</dbReference>
<dbReference type="EMBL" id="PYGI01000021">
    <property type="protein sequence ID" value="PSL11948.1"/>
    <property type="molecule type" value="Genomic_DNA"/>
</dbReference>
<feature type="signal peptide" evidence="4">
    <location>
        <begin position="1"/>
        <end position="21"/>
    </location>
</feature>
<dbReference type="Gene3D" id="3.30.910.20">
    <property type="entry name" value="Skp domain"/>
    <property type="match status" value="1"/>
</dbReference>
<dbReference type="PANTHER" id="PTHR35089:SF1">
    <property type="entry name" value="CHAPERONE PROTEIN SKP"/>
    <property type="match status" value="1"/>
</dbReference>
<keyword evidence="6" id="KW-1185">Reference proteome</keyword>
<evidence type="ECO:0000256" key="2">
    <source>
        <dbReference type="ARBA" id="ARBA00022729"/>
    </source>
</evidence>
<feature type="coiled-coil region" evidence="3">
    <location>
        <begin position="43"/>
        <end position="80"/>
    </location>
</feature>
<protein>
    <submittedName>
        <fullName evidence="5">Periplasmic chaperone for outer membrane proteins Skp</fullName>
    </submittedName>
</protein>
<comment type="caution">
    <text evidence="5">The sequence shown here is derived from an EMBL/GenBank/DDBJ whole genome shotgun (WGS) entry which is preliminary data.</text>
</comment>
<evidence type="ECO:0000256" key="1">
    <source>
        <dbReference type="ARBA" id="ARBA00009091"/>
    </source>
</evidence>
<proteinExistence type="inferred from homology"/>
<dbReference type="SMART" id="SM00935">
    <property type="entry name" value="OmpH"/>
    <property type="match status" value="1"/>
</dbReference>
<sequence>MKRLTRAAAVCAMLFSTQVLAQNVAVLGVEEALLTSDAAKSFREELKKEFADDEKQLVGLEKQARELREKLQKNAGLASEDDIKQMRLQFQKAFAEYQRRGQAMQQQRAEREQAFIAEMRPLLDKAIRELIEAEKFDVVISKQATVYTADSVDLTSRVTTLLNKQ</sequence>
<evidence type="ECO:0000313" key="6">
    <source>
        <dbReference type="Proteomes" id="UP000242133"/>
    </source>
</evidence>
<keyword evidence="2 4" id="KW-0732">Signal</keyword>
<dbReference type="Proteomes" id="UP000242133">
    <property type="component" value="Unassembled WGS sequence"/>
</dbReference>
<accession>A0A2P8ER86</accession>
<dbReference type="InterPro" id="IPR005632">
    <property type="entry name" value="Chaperone_Skp"/>
</dbReference>
<evidence type="ECO:0000256" key="3">
    <source>
        <dbReference type="SAM" id="Coils"/>
    </source>
</evidence>
<dbReference type="RefSeq" id="WP_106592804.1">
    <property type="nucleotide sequence ID" value="NZ_PYGI01000021.1"/>
</dbReference>
<dbReference type="OrthoDB" id="5702594at2"/>
<dbReference type="InterPro" id="IPR024930">
    <property type="entry name" value="Skp_dom_sf"/>
</dbReference>
<dbReference type="GO" id="GO:0051082">
    <property type="term" value="F:unfolded protein binding"/>
    <property type="evidence" value="ECO:0007669"/>
    <property type="project" value="InterPro"/>
</dbReference>
<organism evidence="5 6">
    <name type="scientific">Marinobacterium halophilum</name>
    <dbReference type="NCBI Taxonomy" id="267374"/>
    <lineage>
        <taxon>Bacteria</taxon>
        <taxon>Pseudomonadati</taxon>
        <taxon>Pseudomonadota</taxon>
        <taxon>Gammaproteobacteria</taxon>
        <taxon>Oceanospirillales</taxon>
        <taxon>Oceanospirillaceae</taxon>
        <taxon>Marinobacterium</taxon>
    </lineage>
</organism>
<comment type="similarity">
    <text evidence="1">Belongs to the Skp family.</text>
</comment>
<dbReference type="GO" id="GO:0050821">
    <property type="term" value="P:protein stabilization"/>
    <property type="evidence" value="ECO:0007669"/>
    <property type="project" value="TreeGrafter"/>
</dbReference>
<dbReference type="GO" id="GO:0005829">
    <property type="term" value="C:cytosol"/>
    <property type="evidence" value="ECO:0007669"/>
    <property type="project" value="TreeGrafter"/>
</dbReference>
<reference evidence="5 6" key="1">
    <citation type="submission" date="2018-03" db="EMBL/GenBank/DDBJ databases">
        <title>Genomic Encyclopedia of Archaeal and Bacterial Type Strains, Phase II (KMG-II): from individual species to whole genera.</title>
        <authorList>
            <person name="Goeker M."/>
        </authorList>
    </citation>
    <scope>NUCLEOTIDE SEQUENCE [LARGE SCALE GENOMIC DNA]</scope>
    <source>
        <strain evidence="5 6">DSM 17586</strain>
    </source>
</reference>
<evidence type="ECO:0000313" key="5">
    <source>
        <dbReference type="EMBL" id="PSL11948.1"/>
    </source>
</evidence>
<dbReference type="AlphaFoldDB" id="A0A2P8ER86"/>
<dbReference type="Pfam" id="PF03938">
    <property type="entry name" value="OmpH"/>
    <property type="match status" value="1"/>
</dbReference>
<keyword evidence="3" id="KW-0175">Coiled coil</keyword>